<feature type="domain" description="Peptidase S9 prolyl oligopeptidase catalytic" evidence="1">
    <location>
        <begin position="446"/>
        <end position="646"/>
    </location>
</feature>
<organism evidence="2 3">
    <name type="scientific">Inquilinus limosus MP06</name>
    <dbReference type="NCBI Taxonomy" id="1398085"/>
    <lineage>
        <taxon>Bacteria</taxon>
        <taxon>Pseudomonadati</taxon>
        <taxon>Pseudomonadota</taxon>
        <taxon>Alphaproteobacteria</taxon>
        <taxon>Rhodospirillales</taxon>
        <taxon>Rhodospirillaceae</taxon>
        <taxon>Inquilinus</taxon>
    </lineage>
</organism>
<dbReference type="SUPFAM" id="SSF82171">
    <property type="entry name" value="DPP6 N-terminal domain-like"/>
    <property type="match status" value="1"/>
</dbReference>
<dbReference type="InterPro" id="IPR029058">
    <property type="entry name" value="AB_hydrolase_fold"/>
</dbReference>
<protein>
    <submittedName>
        <fullName evidence="2">Peptidase</fullName>
    </submittedName>
</protein>
<proteinExistence type="predicted"/>
<dbReference type="InterPro" id="IPR011659">
    <property type="entry name" value="WD40"/>
</dbReference>
<dbReference type="SUPFAM" id="SSF53474">
    <property type="entry name" value="alpha/beta-Hydrolases"/>
    <property type="match status" value="1"/>
</dbReference>
<gene>
    <name evidence="2" type="ORF">P409_28285</name>
</gene>
<dbReference type="RefSeq" id="WP_034846284.1">
    <property type="nucleotide sequence ID" value="NZ_JANX01000558.1"/>
</dbReference>
<accession>A0A0A0D088</accession>
<dbReference type="PANTHER" id="PTHR43056">
    <property type="entry name" value="PEPTIDASE S9 PROLYL OLIGOPEPTIDASE"/>
    <property type="match status" value="1"/>
</dbReference>
<comment type="caution">
    <text evidence="2">The sequence shown here is derived from an EMBL/GenBank/DDBJ whole genome shotgun (WGS) entry which is preliminary data.</text>
</comment>
<dbReference type="InterPro" id="IPR050585">
    <property type="entry name" value="Xaa-Pro_dipeptidyl-ppase/CocE"/>
</dbReference>
<dbReference type="AlphaFoldDB" id="A0A0A0D088"/>
<dbReference type="PANTHER" id="PTHR43056:SF5">
    <property type="entry name" value="PEPTIDASE S9 PROLYL OLIGOPEPTIDASE CATALYTIC DOMAIN-CONTAINING PROTEIN"/>
    <property type="match status" value="1"/>
</dbReference>
<dbReference type="GO" id="GO:0006508">
    <property type="term" value="P:proteolysis"/>
    <property type="evidence" value="ECO:0007669"/>
    <property type="project" value="InterPro"/>
</dbReference>
<name>A0A0A0D088_9PROT</name>
<dbReference type="Pfam" id="PF07676">
    <property type="entry name" value="PD40"/>
    <property type="match status" value="1"/>
</dbReference>
<evidence type="ECO:0000313" key="3">
    <source>
        <dbReference type="Proteomes" id="UP000029995"/>
    </source>
</evidence>
<dbReference type="Proteomes" id="UP000029995">
    <property type="component" value="Unassembled WGS sequence"/>
</dbReference>
<reference evidence="2 3" key="1">
    <citation type="submission" date="2014-01" db="EMBL/GenBank/DDBJ databases">
        <title>Genome sequence determination for a cystic fibrosis isolate, Inquilinus limosus.</title>
        <authorList>
            <person name="Pino M."/>
            <person name="Di Conza J."/>
            <person name="Gutkind G."/>
        </authorList>
    </citation>
    <scope>NUCLEOTIDE SEQUENCE [LARGE SCALE GENOMIC DNA]</scope>
    <source>
        <strain evidence="2 3">MP06</strain>
    </source>
</reference>
<dbReference type="Gene3D" id="2.120.10.30">
    <property type="entry name" value="TolB, C-terminal domain"/>
    <property type="match status" value="1"/>
</dbReference>
<dbReference type="EMBL" id="JANX01000558">
    <property type="protein sequence ID" value="KGM31253.1"/>
    <property type="molecule type" value="Genomic_DNA"/>
</dbReference>
<evidence type="ECO:0000313" key="2">
    <source>
        <dbReference type="EMBL" id="KGM31253.1"/>
    </source>
</evidence>
<evidence type="ECO:0000259" key="1">
    <source>
        <dbReference type="Pfam" id="PF00326"/>
    </source>
</evidence>
<dbReference type="OrthoDB" id="1094230at2"/>
<dbReference type="Gene3D" id="3.40.50.1820">
    <property type="entry name" value="alpha/beta hydrolase"/>
    <property type="match status" value="1"/>
</dbReference>
<dbReference type="InterPro" id="IPR001375">
    <property type="entry name" value="Peptidase_S9_cat"/>
</dbReference>
<sequence>MPSTRIAPYGFWRSPITSDLIVAQSIGLSEVRLDGDAIWWLEGRPQEGGRSVLMRRAPDGTVAEISPPEVNVRTRVHEYGGGAWTVADGTVFFSNDRPGPTGARPDRRLYRQAPGAAPVPVTAATGEAGEEWRFADGLVDPRRRLWIGVGERHQPGGGHPDNMIVAVPLEGEGAGSVRILALGHDFFASPRLSPDGGRLAWLAWDHPNMPWVETTLFVANLDAAGAPAGTPRAVAGGSGESVFQPEWSPDGQWLVFAADRSGWWNLYRCDGNGGPAEPVLAMAAEFGQPQWVFGMSAYAFSGPGRLLSSYIEGGLGKLALVDLLTGALTPVDLPFTDISSVRANERIAVFRAGSPRDPGQIVRLDLATGRWEVLKRATEIGEDPALRGFFAPAQPVEFPTAGGRTAHGLYYPPTSADHAAPAGDVPPLVVKIHGGPTSAASSTLNLGIQYWTSRGIAVLDVNYGGSTGYGRAYRDRLNLSWGVVDVQDAVAGAKYLASQGLADAARSVITGGSAGGYTALAALAFDSYFAGGASHFGVSDAAALARDTHKFESRYLDWLIGPYPAEAERYRERSPLYHADKLSKPVIFFQGDEDEVVPPNQTEAMVDALRAKGQPVGYVLFAGEQHGFRKAANIQRALDGELAFYAVEIFKTGLAF</sequence>
<dbReference type="Pfam" id="PF00326">
    <property type="entry name" value="Peptidase_S9"/>
    <property type="match status" value="1"/>
</dbReference>
<dbReference type="InterPro" id="IPR011042">
    <property type="entry name" value="6-blade_b-propeller_TolB-like"/>
</dbReference>
<dbReference type="GO" id="GO:0008236">
    <property type="term" value="F:serine-type peptidase activity"/>
    <property type="evidence" value="ECO:0007669"/>
    <property type="project" value="InterPro"/>
</dbReference>